<dbReference type="GO" id="GO:0016878">
    <property type="term" value="F:acid-thiol ligase activity"/>
    <property type="evidence" value="ECO:0007669"/>
    <property type="project" value="TreeGrafter"/>
</dbReference>
<reference evidence="4" key="1">
    <citation type="submission" date="2011-09" db="EMBL/GenBank/DDBJ databases">
        <title>Complete sequence of Halovivax ruber XH-70.</title>
        <authorList>
            <consortium name="US DOE Joint Genome Institute"/>
            <person name="Lucas S."/>
            <person name="Han J."/>
            <person name="Lapidus A."/>
            <person name="Cheng J.-F."/>
            <person name="Goodwin L."/>
            <person name="Pitluck S."/>
            <person name="Peters L."/>
            <person name="Mikhailova N."/>
            <person name="Davenport K."/>
            <person name="Detter J.C."/>
            <person name="Han C."/>
            <person name="Tapia R."/>
            <person name="Land M."/>
            <person name="Hauser L."/>
            <person name="Kyrpides N."/>
            <person name="Ivanova N."/>
            <person name="Pagani I."/>
            <person name="Sproer C."/>
            <person name="Anderson I."/>
            <person name="Woyke T."/>
        </authorList>
    </citation>
    <scope>NUCLEOTIDE SEQUENCE</scope>
    <source>
        <strain evidence="4">XH-70</strain>
    </source>
</reference>
<dbReference type="InterPro" id="IPR020845">
    <property type="entry name" value="AMP-binding_CS"/>
</dbReference>
<keyword evidence="1 4" id="KW-0436">Ligase</keyword>
<dbReference type="EMBL" id="CP003050">
    <property type="protein sequence ID" value="AGB17106.1"/>
    <property type="molecule type" value="Genomic_DNA"/>
</dbReference>
<dbReference type="Pfam" id="PF13193">
    <property type="entry name" value="AMP-binding_C"/>
    <property type="match status" value="1"/>
</dbReference>
<dbReference type="KEGG" id="hru:Halru_2525"/>
<name>L0IFU8_HALRX</name>
<dbReference type="PANTHER" id="PTHR43352">
    <property type="entry name" value="ACETYL-COA SYNTHETASE"/>
    <property type="match status" value="1"/>
</dbReference>
<dbReference type="GeneID" id="14377033"/>
<dbReference type="HOGENOM" id="CLU_000022_59_10_2"/>
<dbReference type="SUPFAM" id="SSF56801">
    <property type="entry name" value="Acetyl-CoA synthetase-like"/>
    <property type="match status" value="1"/>
</dbReference>
<dbReference type="RefSeq" id="WP_015301708.1">
    <property type="nucleotide sequence ID" value="NC_019964.1"/>
</dbReference>
<accession>L0IFU8</accession>
<dbReference type="Pfam" id="PF00501">
    <property type="entry name" value="AMP-binding"/>
    <property type="match status" value="1"/>
</dbReference>
<dbReference type="GO" id="GO:0016405">
    <property type="term" value="F:CoA-ligase activity"/>
    <property type="evidence" value="ECO:0007669"/>
    <property type="project" value="InterPro"/>
</dbReference>
<dbReference type="STRING" id="797302.Halru_2525"/>
<organism evidence="4 5">
    <name type="scientific">Halovivax ruber (strain DSM 18193 / JCM 13892 / XH-70)</name>
    <dbReference type="NCBI Taxonomy" id="797302"/>
    <lineage>
        <taxon>Archaea</taxon>
        <taxon>Methanobacteriati</taxon>
        <taxon>Methanobacteriota</taxon>
        <taxon>Stenosarchaea group</taxon>
        <taxon>Halobacteria</taxon>
        <taxon>Halobacteriales</taxon>
        <taxon>Natrialbaceae</taxon>
        <taxon>Halovivax</taxon>
    </lineage>
</organism>
<dbReference type="NCBIfam" id="TIGR02262">
    <property type="entry name" value="benz_CoA_lig"/>
    <property type="match status" value="1"/>
</dbReference>
<feature type="domain" description="AMP-dependent synthetase/ligase" evidence="2">
    <location>
        <begin position="45"/>
        <end position="401"/>
    </location>
</feature>
<dbReference type="Proteomes" id="UP000010846">
    <property type="component" value="Chromosome"/>
</dbReference>
<dbReference type="PROSITE" id="PS00455">
    <property type="entry name" value="AMP_BINDING"/>
    <property type="match status" value="1"/>
</dbReference>
<evidence type="ECO:0000313" key="5">
    <source>
        <dbReference type="Proteomes" id="UP000010846"/>
    </source>
</evidence>
<dbReference type="InterPro" id="IPR025110">
    <property type="entry name" value="AMP-bd_C"/>
</dbReference>
<protein>
    <submittedName>
        <fullName evidence="4">Benzoate-CoA ligase family</fullName>
    </submittedName>
</protein>
<gene>
    <name evidence="4" type="ordered locus">Halru_2525</name>
</gene>
<dbReference type="InterPro" id="IPR000873">
    <property type="entry name" value="AMP-dep_synth/lig_dom"/>
</dbReference>
<evidence type="ECO:0000259" key="3">
    <source>
        <dbReference type="Pfam" id="PF13193"/>
    </source>
</evidence>
<sequence length="549" mass="60217">MQESIPTERLPDDAIQPDLFHALPELHYPEEVNAAAEMVDRHVEHGRGDEPAIIFDGQAITYADLQDRVDRLANALLDLGVEPGDRVFVRFPNRPEYVVSCLATQKIGAVTVPSMKLLRATEISYVVEDSGASVAIVYDDLLDELEIARDERGLESLAEIVVVEENGIEHDHHSYDDLIDAASSDLSAPTTTRDDVVMIAYTSGTTGKPKGTVHTHRQMLAICDGYARYCLDPNPDDVFASNAPIAFTFGYGFEVAFPLRFGATTVLVQDPEPTDLLVAVDEHDVSILASVPTAYNQLFAEHEDQLESADVSSLRRAVSAGEPLPPRTYEQIGDHFGVEASDGIGSTEMLHIFISHRYHDEMDPTATGFPVPGYEAKVIDPDTGEQLPRGEAGLLVVRGPTGVTYWDRPEKQAEAIYDGWSAPGDIYIHREDGRFEYVSRADDLIITGGNNVAGPEVEDVLLEHDAVYQTAVIGAPDEARGQLVKAFVVPEDGAEPAPALTEALQEHVKAAIAPYKYPREIEYLDTLPTTETGKIQRSKLREREETGTN</sequence>
<dbReference type="Gene3D" id="3.40.50.12780">
    <property type="entry name" value="N-terminal domain of ligase-like"/>
    <property type="match status" value="1"/>
</dbReference>
<evidence type="ECO:0000256" key="1">
    <source>
        <dbReference type="ARBA" id="ARBA00022598"/>
    </source>
</evidence>
<evidence type="ECO:0000313" key="4">
    <source>
        <dbReference type="EMBL" id="AGB17106.1"/>
    </source>
</evidence>
<dbReference type="GO" id="GO:0005524">
    <property type="term" value="F:ATP binding"/>
    <property type="evidence" value="ECO:0007669"/>
    <property type="project" value="InterPro"/>
</dbReference>
<dbReference type="AlphaFoldDB" id="L0IFU8"/>
<evidence type="ECO:0000259" key="2">
    <source>
        <dbReference type="Pfam" id="PF00501"/>
    </source>
</evidence>
<dbReference type="GO" id="GO:0044550">
    <property type="term" value="P:secondary metabolite biosynthetic process"/>
    <property type="evidence" value="ECO:0007669"/>
    <property type="project" value="TreeGrafter"/>
</dbReference>
<dbReference type="PANTHER" id="PTHR43352:SF1">
    <property type="entry name" value="ANTHRANILATE--COA LIGASE"/>
    <property type="match status" value="1"/>
</dbReference>
<dbReference type="Gene3D" id="3.30.300.30">
    <property type="match status" value="1"/>
</dbReference>
<dbReference type="InterPro" id="IPR042099">
    <property type="entry name" value="ANL_N_sf"/>
</dbReference>
<keyword evidence="5" id="KW-1185">Reference proteome</keyword>
<dbReference type="OrthoDB" id="193284at2157"/>
<dbReference type="InterPro" id="IPR045851">
    <property type="entry name" value="AMP-bd_C_sf"/>
</dbReference>
<dbReference type="eggNOG" id="arCOG04201">
    <property type="taxonomic scope" value="Archaea"/>
</dbReference>
<proteinExistence type="predicted"/>
<dbReference type="InterPro" id="IPR011957">
    <property type="entry name" value="Benz_CoA_lig"/>
</dbReference>
<feature type="domain" description="AMP-binding enzyme C-terminal" evidence="3">
    <location>
        <begin position="456"/>
        <end position="534"/>
    </location>
</feature>